<evidence type="ECO:0000313" key="2">
    <source>
        <dbReference type="Proteomes" id="UP000593847"/>
    </source>
</evidence>
<organism evidence="1 2">
    <name type="scientific">Pseudomonas taiwanensis</name>
    <dbReference type="NCBI Taxonomy" id="470150"/>
    <lineage>
        <taxon>Bacteria</taxon>
        <taxon>Pseudomonadati</taxon>
        <taxon>Pseudomonadota</taxon>
        <taxon>Gammaproteobacteria</taxon>
        <taxon>Pseudomonadales</taxon>
        <taxon>Pseudomonadaceae</taxon>
        <taxon>Pseudomonas</taxon>
    </lineage>
</organism>
<dbReference type="NCBIfam" id="TIGR03696">
    <property type="entry name" value="Rhs_assc_core"/>
    <property type="match status" value="1"/>
</dbReference>
<reference evidence="1" key="1">
    <citation type="submission" date="2020-09" db="EMBL/GenBank/DDBJ databases">
        <title>Complete genome sequence of Pseudomonas taiwanensis CC, a plant growth-promoting and biotite-weathering strain.</title>
        <authorList>
            <person name="Cheng C."/>
        </authorList>
    </citation>
    <scope>NUCLEOTIDE SEQUENCE [LARGE SCALE GENOMIC DNA]</scope>
    <source>
        <strain evidence="1">WRS8</strain>
    </source>
</reference>
<sequence length="315" mass="35003">MSSVPLSDSQNHARSTHPTTEFAPHKTLHFYQNDHLASELAGSGNRHIFSAIGKALAQFEQANGTKILQVDDANSIIGVLTGANTGFLAYPPYGYLTASKMLALIGFNGQWQDPASLTYLLGNGHRPFHTSIGRFGIADTRSPFDKGGLNSYAYCAGDPINRDDSTGSVPQWIRKTFNRPRKPSTNNTIIKLAQQTKIAADIGLKVESPPPTYQQALAQEGWPGVHPPRYTRIPQEGQTTRNINLGVELTPIETGVARSRLHKIEILQDSFKKFEPIANNPERKRMRDLRRLQREELIILHRLNLATRQNTGLHP</sequence>
<dbReference type="InterPro" id="IPR022385">
    <property type="entry name" value="Rhs_assc_core"/>
</dbReference>
<dbReference type="Proteomes" id="UP000593847">
    <property type="component" value="Chromosome"/>
</dbReference>
<gene>
    <name evidence="1" type="ORF">ICN73_04875</name>
</gene>
<evidence type="ECO:0000313" key="1">
    <source>
        <dbReference type="EMBL" id="QOJ92218.1"/>
    </source>
</evidence>
<keyword evidence="2" id="KW-1185">Reference proteome</keyword>
<proteinExistence type="predicted"/>
<dbReference type="AlphaFoldDB" id="A0A7L9GK92"/>
<dbReference type="RefSeq" id="WP_014755088.1">
    <property type="nucleotide sequence ID" value="NZ_CP062699.1"/>
</dbReference>
<protein>
    <submittedName>
        <fullName evidence="1">RHS repeat-associated core domain-containing protein</fullName>
    </submittedName>
</protein>
<name>A0A7L9GK92_9PSED</name>
<dbReference type="Gene3D" id="2.180.10.10">
    <property type="entry name" value="RHS repeat-associated core"/>
    <property type="match status" value="1"/>
</dbReference>
<dbReference type="KEGG" id="ptai:ICN73_04875"/>
<accession>A0A7L9GK92</accession>
<dbReference type="EMBL" id="CP062699">
    <property type="protein sequence ID" value="QOJ92218.1"/>
    <property type="molecule type" value="Genomic_DNA"/>
</dbReference>